<dbReference type="KEGG" id="lem:LEN_1599"/>
<dbReference type="InterPro" id="IPR046256">
    <property type="entry name" value="DUF6289"/>
</dbReference>
<accession>A0AAU9AEA2</accession>
<evidence type="ECO:0000313" key="3">
    <source>
        <dbReference type="Proteomes" id="UP000218824"/>
    </source>
</evidence>
<dbReference type="AlphaFoldDB" id="A0AAU9AEA2"/>
<dbReference type="Proteomes" id="UP000218824">
    <property type="component" value="Chromosome"/>
</dbReference>
<dbReference type="GeneID" id="83063467"/>
<protein>
    <submittedName>
        <fullName evidence="2">Uncharacterized protein</fullName>
    </submittedName>
</protein>
<organism evidence="2 3">
    <name type="scientific">Lysobacter enzymogenes</name>
    <dbReference type="NCBI Taxonomy" id="69"/>
    <lineage>
        <taxon>Bacteria</taxon>
        <taxon>Pseudomonadati</taxon>
        <taxon>Pseudomonadota</taxon>
        <taxon>Gammaproteobacteria</taxon>
        <taxon>Lysobacterales</taxon>
        <taxon>Lysobacteraceae</taxon>
        <taxon>Lysobacter</taxon>
    </lineage>
</organism>
<dbReference type="Pfam" id="PF19806">
    <property type="entry name" value="DUF6289"/>
    <property type="match status" value="1"/>
</dbReference>
<gene>
    <name evidence="2" type="ORF">LEN_1599</name>
</gene>
<feature type="signal peptide" evidence="1">
    <location>
        <begin position="1"/>
        <end position="26"/>
    </location>
</feature>
<dbReference type="RefSeq" id="WP_096377299.1">
    <property type="nucleotide sequence ID" value="NZ_AP014940.1"/>
</dbReference>
<name>A0AAU9AEA2_LYSEN</name>
<evidence type="ECO:0000313" key="2">
    <source>
        <dbReference type="EMBL" id="BAV97086.1"/>
    </source>
</evidence>
<evidence type="ECO:0000256" key="1">
    <source>
        <dbReference type="SAM" id="SignalP"/>
    </source>
</evidence>
<sequence>MRQQSKSKLALIAFAVGMTLSLAASALPYPNPGEGYVQHYYSDAARTNLVGERSYGHCGESFQWGQTSRYFTLTKVVCGDGLP</sequence>
<proteinExistence type="predicted"/>
<reference evidence="2 3" key="1">
    <citation type="journal article" date="2017" name="DNA Res.">
        <title>Complete genome sequence and expression profile of the commercial lytic enzyme producer Lysobacter enzymogenes M497-1.</title>
        <authorList>
            <person name="Takami H."/>
            <person name="Toyoda A."/>
            <person name="Uchiyama I."/>
            <person name="Itoh T."/>
            <person name="Takaki Y."/>
            <person name="Arai W."/>
            <person name="Nishi S."/>
            <person name="Kawai M."/>
            <person name="Shinya K."/>
            <person name="Ikeda H."/>
        </authorList>
    </citation>
    <scope>NUCLEOTIDE SEQUENCE [LARGE SCALE GENOMIC DNA]</scope>
    <source>
        <strain evidence="2 3">M497-1</strain>
    </source>
</reference>
<dbReference type="EMBL" id="AP014940">
    <property type="protein sequence ID" value="BAV97086.1"/>
    <property type="molecule type" value="Genomic_DNA"/>
</dbReference>
<feature type="chain" id="PRO_5043381199" evidence="1">
    <location>
        <begin position="27"/>
        <end position="83"/>
    </location>
</feature>
<keyword evidence="1" id="KW-0732">Signal</keyword>